<feature type="transmembrane region" description="Helical" evidence="2">
    <location>
        <begin position="331"/>
        <end position="356"/>
    </location>
</feature>
<dbReference type="GO" id="GO:0008643">
    <property type="term" value="P:carbohydrate transport"/>
    <property type="evidence" value="ECO:0007669"/>
    <property type="project" value="InterPro"/>
</dbReference>
<gene>
    <name evidence="3" type="ORF">ABS642_21440</name>
</gene>
<keyword evidence="2" id="KW-0812">Transmembrane</keyword>
<proteinExistence type="predicted"/>
<organism evidence="3">
    <name type="scientific">Microbacterium sp. A8/3-1</name>
    <dbReference type="NCBI Taxonomy" id="3160749"/>
    <lineage>
        <taxon>Bacteria</taxon>
        <taxon>Bacillati</taxon>
        <taxon>Actinomycetota</taxon>
        <taxon>Actinomycetes</taxon>
        <taxon>Micrococcales</taxon>
        <taxon>Microbacteriaceae</taxon>
        <taxon>Microbacterium</taxon>
    </lineage>
</organism>
<feature type="transmembrane region" description="Helical" evidence="2">
    <location>
        <begin position="124"/>
        <end position="147"/>
    </location>
</feature>
<evidence type="ECO:0000256" key="1">
    <source>
        <dbReference type="SAM" id="MobiDB-lite"/>
    </source>
</evidence>
<dbReference type="SUPFAM" id="SSF103473">
    <property type="entry name" value="MFS general substrate transporter"/>
    <property type="match status" value="1"/>
</dbReference>
<feature type="compositionally biased region" description="Low complexity" evidence="1">
    <location>
        <begin position="476"/>
        <end position="488"/>
    </location>
</feature>
<evidence type="ECO:0000256" key="2">
    <source>
        <dbReference type="SAM" id="Phobius"/>
    </source>
</evidence>
<feature type="transmembrane region" description="Helical" evidence="2">
    <location>
        <begin position="308"/>
        <end position="325"/>
    </location>
</feature>
<protein>
    <submittedName>
        <fullName evidence="3">MFS transporter</fullName>
    </submittedName>
</protein>
<dbReference type="PANTHER" id="PTHR11328:SF24">
    <property type="entry name" value="MAJOR FACILITATOR SUPERFAMILY (MFS) PROFILE DOMAIN-CONTAINING PROTEIN"/>
    <property type="match status" value="1"/>
</dbReference>
<dbReference type="InterPro" id="IPR039672">
    <property type="entry name" value="MFS_2"/>
</dbReference>
<keyword evidence="2" id="KW-1133">Transmembrane helix</keyword>
<feature type="transmembrane region" description="Helical" evidence="2">
    <location>
        <begin position="95"/>
        <end position="112"/>
    </location>
</feature>
<feature type="transmembrane region" description="Helical" evidence="2">
    <location>
        <begin position="245"/>
        <end position="270"/>
    </location>
</feature>
<feature type="compositionally biased region" description="Basic and acidic residues" evidence="1">
    <location>
        <begin position="489"/>
        <end position="503"/>
    </location>
</feature>
<keyword evidence="2" id="KW-0472">Membrane</keyword>
<dbReference type="AlphaFoldDB" id="A0AAU7VYY2"/>
<accession>A0AAU7VYY2</accession>
<dbReference type="EMBL" id="CP158357">
    <property type="protein sequence ID" value="XBX78436.1"/>
    <property type="molecule type" value="Genomic_DNA"/>
</dbReference>
<dbReference type="InterPro" id="IPR036259">
    <property type="entry name" value="MFS_trans_sf"/>
</dbReference>
<reference evidence="3" key="1">
    <citation type="submission" date="2024-06" db="EMBL/GenBank/DDBJ databases">
        <title>Draft genome sequence of Microbacterium sp. strain A8/3-1, isolated from Oxytropis tragacanthoides Fisch. ex DC. Root nodules in the Altai region of Russia.</title>
        <authorList>
            <person name="Sazanova A."/>
            <person name="Guro P."/>
            <person name="Kuznetsova I."/>
            <person name="Belimov A."/>
            <person name="Safronova V."/>
        </authorList>
    </citation>
    <scope>NUCLEOTIDE SEQUENCE</scope>
    <source>
        <strain evidence="3">A8/3-1</strain>
    </source>
</reference>
<feature type="transmembrane region" description="Helical" evidence="2">
    <location>
        <begin position="377"/>
        <end position="402"/>
    </location>
</feature>
<dbReference type="GO" id="GO:0015293">
    <property type="term" value="F:symporter activity"/>
    <property type="evidence" value="ECO:0007669"/>
    <property type="project" value="InterPro"/>
</dbReference>
<name>A0AAU7VYY2_9MICO</name>
<sequence length="503" mass="53398">MSTTTPRAERRLTRKNSPDRLSAGTTLAWTTTGISAAVFVVLSGYFTFYGTNVLGLPAAVIGTIVLLGTLLSAAGVVVAGWLVDRSPETRWGKARPYELAIVGVWAAAYMLFSTPDFDHTGKAIWLFVAYSLANVVFISLLGANDVLYMARAFRGRVLFTKVSTRTGFLTVLGVVAFNVVLPLLVSQAGESAPAWSTTVLFIALPMAVLGLGRFIFVKEKYQTEAADAPRITFRDIREVLGNNRYLWIVAGISLVSAIASAPTVTVYFFNYVVGDIALMSLVAVVPIIVLPIMLAFPWLMRKIGASRIITYGAIGGVVGGVVMSLSGGNLALVFVATILSGVGILPITFLTGVLIIDNAAYNQWSGRRRLESTMGAITNFCLRVGAGVAVGISGWVLGLAGYDGNLDKQADSAITAIVLFAGAVPALLWVGVIIVMQRYRRLELMLPTITEELSAILADDPDVDAPAVEIVPGVDTASAAPESAARVEAASHDGDLAHEPKQI</sequence>
<feature type="transmembrane region" description="Helical" evidence="2">
    <location>
        <begin position="58"/>
        <end position="83"/>
    </location>
</feature>
<feature type="transmembrane region" description="Helical" evidence="2">
    <location>
        <begin position="414"/>
        <end position="436"/>
    </location>
</feature>
<feature type="transmembrane region" description="Helical" evidence="2">
    <location>
        <begin position="194"/>
        <end position="216"/>
    </location>
</feature>
<dbReference type="PANTHER" id="PTHR11328">
    <property type="entry name" value="MAJOR FACILITATOR SUPERFAMILY DOMAIN-CONTAINING PROTEIN"/>
    <property type="match status" value="1"/>
</dbReference>
<feature type="transmembrane region" description="Helical" evidence="2">
    <location>
        <begin position="168"/>
        <end position="188"/>
    </location>
</feature>
<dbReference type="RefSeq" id="WP_350351704.1">
    <property type="nucleotide sequence ID" value="NZ_CP158357.1"/>
</dbReference>
<feature type="transmembrane region" description="Helical" evidence="2">
    <location>
        <begin position="21"/>
        <end position="46"/>
    </location>
</feature>
<evidence type="ECO:0000313" key="3">
    <source>
        <dbReference type="EMBL" id="XBX78436.1"/>
    </source>
</evidence>
<dbReference type="Pfam" id="PF13347">
    <property type="entry name" value="MFS_2"/>
    <property type="match status" value="1"/>
</dbReference>
<feature type="region of interest" description="Disordered" evidence="1">
    <location>
        <begin position="476"/>
        <end position="503"/>
    </location>
</feature>
<dbReference type="GO" id="GO:0005886">
    <property type="term" value="C:plasma membrane"/>
    <property type="evidence" value="ECO:0007669"/>
    <property type="project" value="TreeGrafter"/>
</dbReference>
<feature type="transmembrane region" description="Helical" evidence="2">
    <location>
        <begin position="276"/>
        <end position="296"/>
    </location>
</feature>
<dbReference type="Gene3D" id="1.20.1250.20">
    <property type="entry name" value="MFS general substrate transporter like domains"/>
    <property type="match status" value="1"/>
</dbReference>